<reference evidence="1" key="1">
    <citation type="journal article" date="2019" name="PLoS Negl. Trop. Dis.">
        <title>Revisiting the worldwide diversity of Leptospira species in the environment.</title>
        <authorList>
            <person name="Vincent A.T."/>
            <person name="Schiettekatte O."/>
            <person name="Bourhy P."/>
            <person name="Veyrier F.J."/>
            <person name="Picardeau M."/>
        </authorList>
    </citation>
    <scope>NUCLEOTIDE SEQUENCE [LARGE SCALE GENOMIC DNA]</scope>
    <source>
        <strain evidence="1">201800287</strain>
    </source>
</reference>
<comment type="caution">
    <text evidence="1">The sequence shown here is derived from an EMBL/GenBank/DDBJ whole genome shotgun (WGS) entry which is preliminary data.</text>
</comment>
<dbReference type="PROSITE" id="PS51257">
    <property type="entry name" value="PROKAR_LIPOPROTEIN"/>
    <property type="match status" value="1"/>
</dbReference>
<evidence type="ECO:0000313" key="2">
    <source>
        <dbReference type="Proteomes" id="UP000298009"/>
    </source>
</evidence>
<gene>
    <name evidence="1" type="ORF">EHQ24_02660</name>
</gene>
<dbReference type="RefSeq" id="WP_135600149.1">
    <property type="nucleotide sequence ID" value="NZ_RQFK01000009.1"/>
</dbReference>
<protein>
    <submittedName>
        <fullName evidence="1">Uncharacterized protein</fullName>
    </submittedName>
</protein>
<accession>A0A4R9IGG6</accession>
<dbReference type="Proteomes" id="UP000298009">
    <property type="component" value="Unassembled WGS sequence"/>
</dbReference>
<name>A0A4R9IGG6_9LEPT</name>
<organism evidence="1 2">
    <name type="scientific">Leptospira noumeaensis</name>
    <dbReference type="NCBI Taxonomy" id="2484964"/>
    <lineage>
        <taxon>Bacteria</taxon>
        <taxon>Pseudomonadati</taxon>
        <taxon>Spirochaetota</taxon>
        <taxon>Spirochaetia</taxon>
        <taxon>Leptospirales</taxon>
        <taxon>Leptospiraceae</taxon>
        <taxon>Leptospira</taxon>
    </lineage>
</organism>
<dbReference type="AlphaFoldDB" id="A0A4R9IGG6"/>
<keyword evidence="2" id="KW-1185">Reference proteome</keyword>
<proteinExistence type="predicted"/>
<evidence type="ECO:0000313" key="1">
    <source>
        <dbReference type="EMBL" id="TGK87449.1"/>
    </source>
</evidence>
<sequence>MKFSYLIIIFFFISCFQDGKNLKTVTYPIPNGRKVLFIHTSPSCFSDSYSEEKELSLRILEELEESGFLVVLGESIWEEPLTTFGFSDRLEVFQNRLKDIKTNETPRIQIWKDRAERMGASDIFLLRHSPYPDSKTKSIRMFWINLSKKEMIRFDWNWDFKDPFPFREKLLEVSGGKL</sequence>
<dbReference type="OrthoDB" id="331589at2"/>
<dbReference type="EMBL" id="RQFK01000009">
    <property type="protein sequence ID" value="TGK87449.1"/>
    <property type="molecule type" value="Genomic_DNA"/>
</dbReference>